<protein>
    <submittedName>
        <fullName evidence="2">Uncharacterized protein</fullName>
    </submittedName>
</protein>
<feature type="compositionally biased region" description="Basic and acidic residues" evidence="1">
    <location>
        <begin position="211"/>
        <end position="221"/>
    </location>
</feature>
<dbReference type="Proteomes" id="UP000308199">
    <property type="component" value="Unassembled WGS sequence"/>
</dbReference>
<feature type="compositionally biased region" description="Basic and acidic residues" evidence="1">
    <location>
        <begin position="186"/>
        <end position="204"/>
    </location>
</feature>
<feature type="compositionally biased region" description="Basic residues" evidence="1">
    <location>
        <begin position="227"/>
        <end position="236"/>
    </location>
</feature>
<dbReference type="AlphaFoldDB" id="A0A4S4KY22"/>
<gene>
    <name evidence="2" type="ORF">EW145_g6553</name>
</gene>
<reference evidence="2 3" key="1">
    <citation type="submission" date="2019-02" db="EMBL/GenBank/DDBJ databases">
        <title>Genome sequencing of the rare red list fungi Phellinidium pouzarii.</title>
        <authorList>
            <person name="Buettner E."/>
            <person name="Kellner H."/>
        </authorList>
    </citation>
    <scope>NUCLEOTIDE SEQUENCE [LARGE SCALE GENOMIC DNA]</scope>
    <source>
        <strain evidence="2 3">DSM 108285</strain>
    </source>
</reference>
<keyword evidence="3" id="KW-1185">Reference proteome</keyword>
<name>A0A4S4KY22_9AGAM</name>
<dbReference type="EMBL" id="SGPK01000506">
    <property type="protein sequence ID" value="THH03068.1"/>
    <property type="molecule type" value="Genomic_DNA"/>
</dbReference>
<sequence length="236" mass="25716">MVDVTFKARCAHAVPLALIKRIAGAGAAPPEDVAYIGEDNVRALKDAVRSRSFRLYRRILCLPAHICMRMALVNRSRLSVQPVEEGAWTTVQLLAAKGGFVEEAASTTVKNTGRSKGKFEVKSKAVNEMDARKATSSKTKTEDRMPHARTKAKAEKAEDASDDADLGSESRDDKRGSGVGTTDASRAQDHALTRPDEKEAETPQKKRKAKVLNDKEGKDNESQGGRAIKKSSRARK</sequence>
<dbReference type="Gene3D" id="3.10.590.10">
    <property type="entry name" value="ph1033 like domains"/>
    <property type="match status" value="1"/>
</dbReference>
<proteinExistence type="predicted"/>
<feature type="region of interest" description="Disordered" evidence="1">
    <location>
        <begin position="107"/>
        <end position="236"/>
    </location>
</feature>
<feature type="compositionally biased region" description="Basic and acidic residues" evidence="1">
    <location>
        <begin position="117"/>
        <end position="159"/>
    </location>
</feature>
<organism evidence="2 3">
    <name type="scientific">Phellinidium pouzarii</name>
    <dbReference type="NCBI Taxonomy" id="167371"/>
    <lineage>
        <taxon>Eukaryota</taxon>
        <taxon>Fungi</taxon>
        <taxon>Dikarya</taxon>
        <taxon>Basidiomycota</taxon>
        <taxon>Agaricomycotina</taxon>
        <taxon>Agaricomycetes</taxon>
        <taxon>Hymenochaetales</taxon>
        <taxon>Hymenochaetaceae</taxon>
        <taxon>Phellinidium</taxon>
    </lineage>
</organism>
<evidence type="ECO:0000313" key="3">
    <source>
        <dbReference type="Proteomes" id="UP000308199"/>
    </source>
</evidence>
<comment type="caution">
    <text evidence="2">The sequence shown here is derived from an EMBL/GenBank/DDBJ whole genome shotgun (WGS) entry which is preliminary data.</text>
</comment>
<evidence type="ECO:0000313" key="2">
    <source>
        <dbReference type="EMBL" id="THH03068.1"/>
    </source>
</evidence>
<accession>A0A4S4KY22</accession>
<dbReference type="OrthoDB" id="41445at2759"/>
<evidence type="ECO:0000256" key="1">
    <source>
        <dbReference type="SAM" id="MobiDB-lite"/>
    </source>
</evidence>